<accession>A0A367KXT7</accession>
<keyword evidence="6 9" id="KW-1133">Transmembrane helix</keyword>
<dbReference type="SUPFAM" id="SSF57850">
    <property type="entry name" value="RING/U-box"/>
    <property type="match status" value="1"/>
</dbReference>
<keyword evidence="2 9" id="KW-0812">Transmembrane</keyword>
<dbReference type="Proteomes" id="UP000253551">
    <property type="component" value="Unassembled WGS sequence"/>
</dbReference>
<keyword evidence="4" id="KW-0863">Zinc-finger</keyword>
<evidence type="ECO:0000256" key="6">
    <source>
        <dbReference type="ARBA" id="ARBA00022989"/>
    </source>
</evidence>
<evidence type="ECO:0000313" key="12">
    <source>
        <dbReference type="Proteomes" id="UP000253551"/>
    </source>
</evidence>
<evidence type="ECO:0000256" key="7">
    <source>
        <dbReference type="ARBA" id="ARBA00023136"/>
    </source>
</evidence>
<keyword evidence="7 9" id="KW-0472">Membrane</keyword>
<dbReference type="EMBL" id="PJQM01000046">
    <property type="protein sequence ID" value="RCI07021.1"/>
    <property type="molecule type" value="Genomic_DNA"/>
</dbReference>
<gene>
    <name evidence="11" type="ORF">CU098_013778</name>
</gene>
<proteinExistence type="predicted"/>
<dbReference type="OrthoDB" id="5817083at2759"/>
<dbReference type="AlphaFoldDB" id="A0A367KXT7"/>
<dbReference type="GO" id="GO:0016020">
    <property type="term" value="C:membrane"/>
    <property type="evidence" value="ECO:0007669"/>
    <property type="project" value="UniProtKB-SubCell"/>
</dbReference>
<dbReference type="STRING" id="4846.A0A367KXT7"/>
<feature type="compositionally biased region" description="Low complexity" evidence="8">
    <location>
        <begin position="14"/>
        <end position="29"/>
    </location>
</feature>
<feature type="transmembrane region" description="Helical" evidence="9">
    <location>
        <begin position="281"/>
        <end position="300"/>
    </location>
</feature>
<evidence type="ECO:0000313" key="11">
    <source>
        <dbReference type="EMBL" id="RCI07021.1"/>
    </source>
</evidence>
<evidence type="ECO:0000256" key="1">
    <source>
        <dbReference type="ARBA" id="ARBA00004141"/>
    </source>
</evidence>
<reference evidence="11 12" key="1">
    <citation type="journal article" date="2018" name="G3 (Bethesda)">
        <title>Phylogenetic and Phylogenomic Definition of Rhizopus Species.</title>
        <authorList>
            <person name="Gryganskyi A.P."/>
            <person name="Golan J."/>
            <person name="Dolatabadi S."/>
            <person name="Mondo S."/>
            <person name="Robb S."/>
            <person name="Idnurm A."/>
            <person name="Muszewska A."/>
            <person name="Steczkiewicz K."/>
            <person name="Masonjones S."/>
            <person name="Liao H.L."/>
            <person name="Gajdeczka M.T."/>
            <person name="Anike F."/>
            <person name="Vuek A."/>
            <person name="Anishchenko I.M."/>
            <person name="Voigt K."/>
            <person name="de Hoog G.S."/>
            <person name="Smith M.E."/>
            <person name="Heitman J."/>
            <person name="Vilgalys R."/>
            <person name="Stajich J.E."/>
        </authorList>
    </citation>
    <scope>NUCLEOTIDE SEQUENCE [LARGE SCALE GENOMIC DNA]</scope>
    <source>
        <strain evidence="11 12">LSU 92-RS-03</strain>
    </source>
</reference>
<evidence type="ECO:0000256" key="3">
    <source>
        <dbReference type="ARBA" id="ARBA00022723"/>
    </source>
</evidence>
<comment type="caution">
    <text evidence="11">The sequence shown here is derived from an EMBL/GenBank/DDBJ whole genome shotgun (WGS) entry which is preliminary data.</text>
</comment>
<feature type="region of interest" description="Disordered" evidence="8">
    <location>
        <begin position="1"/>
        <end position="37"/>
    </location>
</feature>
<evidence type="ECO:0000256" key="8">
    <source>
        <dbReference type="SAM" id="MobiDB-lite"/>
    </source>
</evidence>
<comment type="subcellular location">
    <subcellularLocation>
        <location evidence="1">Membrane</location>
        <topology evidence="1">Multi-pass membrane protein</topology>
    </subcellularLocation>
</comment>
<dbReference type="InterPro" id="IPR013083">
    <property type="entry name" value="Znf_RING/FYVE/PHD"/>
</dbReference>
<dbReference type="PANTHER" id="PTHR46283">
    <property type="entry name" value="E3 UBIQUITIN-PROTEIN LIGASE MARCH5"/>
    <property type="match status" value="1"/>
</dbReference>
<dbReference type="Pfam" id="PF12906">
    <property type="entry name" value="RINGv"/>
    <property type="match status" value="1"/>
</dbReference>
<evidence type="ECO:0000256" key="2">
    <source>
        <dbReference type="ARBA" id="ARBA00022692"/>
    </source>
</evidence>
<dbReference type="InterPro" id="IPR011016">
    <property type="entry name" value="Znf_RING-CH"/>
</dbReference>
<evidence type="ECO:0000256" key="9">
    <source>
        <dbReference type="SAM" id="Phobius"/>
    </source>
</evidence>
<dbReference type="SMART" id="SM00744">
    <property type="entry name" value="RINGv"/>
    <property type="match status" value="1"/>
</dbReference>
<feature type="transmembrane region" description="Helical" evidence="9">
    <location>
        <begin position="126"/>
        <end position="146"/>
    </location>
</feature>
<evidence type="ECO:0000256" key="4">
    <source>
        <dbReference type="ARBA" id="ARBA00022771"/>
    </source>
</evidence>
<feature type="transmembrane region" description="Helical" evidence="9">
    <location>
        <begin position="320"/>
        <end position="339"/>
    </location>
</feature>
<evidence type="ECO:0000259" key="10">
    <source>
        <dbReference type="PROSITE" id="PS51292"/>
    </source>
</evidence>
<name>A0A367KXT7_RHIST</name>
<dbReference type="Gene3D" id="3.30.40.10">
    <property type="entry name" value="Zinc/RING finger domain, C3HC4 (zinc finger)"/>
    <property type="match status" value="1"/>
</dbReference>
<keyword evidence="3" id="KW-0479">Metal-binding</keyword>
<keyword evidence="5" id="KW-0862">Zinc</keyword>
<keyword evidence="12" id="KW-1185">Reference proteome</keyword>
<protein>
    <recommendedName>
        <fullName evidence="10">RING-CH-type domain-containing protein</fullName>
    </recommendedName>
</protein>
<evidence type="ECO:0000256" key="5">
    <source>
        <dbReference type="ARBA" id="ARBA00022833"/>
    </source>
</evidence>
<dbReference type="PROSITE" id="PS51292">
    <property type="entry name" value="ZF_RING_CH"/>
    <property type="match status" value="1"/>
</dbReference>
<feature type="transmembrane region" description="Helical" evidence="9">
    <location>
        <begin position="214"/>
        <end position="234"/>
    </location>
</feature>
<dbReference type="GO" id="GO:0008270">
    <property type="term" value="F:zinc ion binding"/>
    <property type="evidence" value="ECO:0007669"/>
    <property type="project" value="UniProtKB-KW"/>
</dbReference>
<organism evidence="11 12">
    <name type="scientific">Rhizopus stolonifer</name>
    <name type="common">Rhizopus nigricans</name>
    <dbReference type="NCBI Taxonomy" id="4846"/>
    <lineage>
        <taxon>Eukaryota</taxon>
        <taxon>Fungi</taxon>
        <taxon>Fungi incertae sedis</taxon>
        <taxon>Mucoromycota</taxon>
        <taxon>Mucoromycotina</taxon>
        <taxon>Mucoromycetes</taxon>
        <taxon>Mucorales</taxon>
        <taxon>Mucorineae</taxon>
        <taxon>Rhizopodaceae</taxon>
        <taxon>Rhizopus</taxon>
    </lineage>
</organism>
<sequence length="371" mass="41874">MSHFRFPRTRLNQDTSTTASDTESSDSSTILAPRQSTRTTSEERRCWICFGDSSDSEGQWIKPCQCSLEVHQSCLLDWIAENQKASPTKKVNCPQCASPYYLAQSNSIPLALLTVVDSLVRISTPYIAVLGISCSLLISCTTYGAFSVMTLFGARDGDRLIGHPTLWTYKSWIGLPMIPVLLVSTRTKYGDIILPAASILLLRATGTSPHHIRFTWPLSPAFTIGVMPWVRLFYKNVYHQIQKHVTKNLSLQDKKKRGSNTDISDRERSLELDLINGRGSIGVSLLGALLMPVLSSTMGGLLNRFKWVQENFPEPFQRNVLGGCVFVVLKDLGSLLYKYERIRQYRSRRVKSYEEVIATTIKQNSRRRRNN</sequence>
<feature type="domain" description="RING-CH-type" evidence="10">
    <location>
        <begin position="38"/>
        <end position="103"/>
    </location>
</feature>